<comment type="caution">
    <text evidence="2">The sequence shown here is derived from an EMBL/GenBank/DDBJ whole genome shotgun (WGS) entry which is preliminary data.</text>
</comment>
<dbReference type="HOGENOM" id="CLU_3189879_0_0_4"/>
<dbReference type="AlphaFoldDB" id="H3KC53"/>
<keyword evidence="3" id="KW-1185">Reference proteome</keyword>
<gene>
    <name evidence="2" type="ORF">HMPREF9440_00303</name>
</gene>
<sequence length="46" mass="5083">MVSGRDALGAAPHRYGFRCALATDVRRSPASGRPLKESHHQHERSI</sequence>
<accession>H3KC53</accession>
<feature type="compositionally biased region" description="Basic and acidic residues" evidence="1">
    <location>
        <begin position="34"/>
        <end position="46"/>
    </location>
</feature>
<reference evidence="2 3" key="1">
    <citation type="submission" date="2011-11" db="EMBL/GenBank/DDBJ databases">
        <authorList>
            <person name="Weinstock G."/>
            <person name="Sodergren E."/>
            <person name="Clifton S."/>
            <person name="Fulton L."/>
            <person name="Fulton B."/>
            <person name="Courtney L."/>
            <person name="Fronick C."/>
            <person name="Harrison M."/>
            <person name="Strong C."/>
            <person name="Farmer C."/>
            <person name="Delahaunty K."/>
            <person name="Markovic C."/>
            <person name="Hall O."/>
            <person name="Minx P."/>
            <person name="Tomlinson C."/>
            <person name="Mitreva M."/>
            <person name="Hou S."/>
            <person name="Chen J."/>
            <person name="Wollam A."/>
            <person name="Pepin K.H."/>
            <person name="Johnson M."/>
            <person name="Bhonagiri V."/>
            <person name="Zhang X."/>
            <person name="Suruliraj S."/>
            <person name="Warren W."/>
            <person name="Chinwalla A."/>
            <person name="Mardis E.R."/>
            <person name="Wilson R.K."/>
        </authorList>
    </citation>
    <scope>NUCLEOTIDE SEQUENCE [LARGE SCALE GENOMIC DNA]</scope>
    <source>
        <strain evidence="2 3">YIT 11816</strain>
    </source>
</reference>
<proteinExistence type="predicted"/>
<name>H3KC53_9BURK</name>
<dbReference type="EMBL" id="AFBQ01000035">
    <property type="protein sequence ID" value="EHY32308.1"/>
    <property type="molecule type" value="Genomic_DNA"/>
</dbReference>
<protein>
    <submittedName>
        <fullName evidence="2">Uncharacterized protein</fullName>
    </submittedName>
</protein>
<organism evidence="2 3">
    <name type="scientific">Sutterella parvirubra YIT 11816</name>
    <dbReference type="NCBI Taxonomy" id="762967"/>
    <lineage>
        <taxon>Bacteria</taxon>
        <taxon>Pseudomonadati</taxon>
        <taxon>Pseudomonadota</taxon>
        <taxon>Betaproteobacteria</taxon>
        <taxon>Burkholderiales</taxon>
        <taxon>Sutterellaceae</taxon>
        <taxon>Sutterella</taxon>
    </lineage>
</organism>
<evidence type="ECO:0000313" key="2">
    <source>
        <dbReference type="EMBL" id="EHY32308.1"/>
    </source>
</evidence>
<feature type="region of interest" description="Disordered" evidence="1">
    <location>
        <begin position="26"/>
        <end position="46"/>
    </location>
</feature>
<dbReference type="Proteomes" id="UP000004956">
    <property type="component" value="Unassembled WGS sequence"/>
</dbReference>
<dbReference type="STRING" id="762967.HMPREF9440_00303"/>
<evidence type="ECO:0000313" key="3">
    <source>
        <dbReference type="Proteomes" id="UP000004956"/>
    </source>
</evidence>
<evidence type="ECO:0000256" key="1">
    <source>
        <dbReference type="SAM" id="MobiDB-lite"/>
    </source>
</evidence>